<evidence type="ECO:0000259" key="2">
    <source>
        <dbReference type="Pfam" id="PF03435"/>
    </source>
</evidence>
<dbReference type="InterPro" id="IPR051276">
    <property type="entry name" value="Saccharopine_DH-like_oxidrdct"/>
</dbReference>
<feature type="region of interest" description="Disordered" evidence="1">
    <location>
        <begin position="195"/>
        <end position="224"/>
    </location>
</feature>
<name>A0A1M5SVY5_9ACTN</name>
<dbReference type="InterPro" id="IPR005097">
    <property type="entry name" value="Sacchrp_dh_NADP-bd"/>
</dbReference>
<keyword evidence="4" id="KW-1185">Reference proteome</keyword>
<dbReference type="Proteomes" id="UP000186132">
    <property type="component" value="Unassembled WGS sequence"/>
</dbReference>
<feature type="domain" description="Saccharopine dehydrogenase NADP binding" evidence="2">
    <location>
        <begin position="9"/>
        <end position="135"/>
    </location>
</feature>
<proteinExistence type="predicted"/>
<dbReference type="SUPFAM" id="SSF51735">
    <property type="entry name" value="NAD(P)-binding Rossmann-fold domains"/>
    <property type="match status" value="1"/>
</dbReference>
<dbReference type="AlphaFoldDB" id="A0A1M5SVY5"/>
<gene>
    <name evidence="3" type="ORF">SAMN05443575_3840</name>
</gene>
<feature type="compositionally biased region" description="Low complexity" evidence="1">
    <location>
        <begin position="210"/>
        <end position="221"/>
    </location>
</feature>
<dbReference type="GO" id="GO:0009247">
    <property type="term" value="P:glycolipid biosynthetic process"/>
    <property type="evidence" value="ECO:0007669"/>
    <property type="project" value="TreeGrafter"/>
</dbReference>
<dbReference type="RefSeq" id="WP_073392041.1">
    <property type="nucleotide sequence ID" value="NZ_FQVU01000006.1"/>
</dbReference>
<reference evidence="3 4" key="1">
    <citation type="submission" date="2016-11" db="EMBL/GenBank/DDBJ databases">
        <authorList>
            <person name="Jaros S."/>
            <person name="Januszkiewicz K."/>
            <person name="Wedrychowicz H."/>
        </authorList>
    </citation>
    <scope>NUCLEOTIDE SEQUENCE [LARGE SCALE GENOMIC DNA]</scope>
    <source>
        <strain evidence="3 4">DSM 45627</strain>
    </source>
</reference>
<protein>
    <submittedName>
        <fullName evidence="3">Uncharacterized conserved protein</fullName>
    </submittedName>
</protein>
<dbReference type="PANTHER" id="PTHR12286">
    <property type="entry name" value="SACCHAROPINE DEHYDROGENASE-LIKE OXIDOREDUCTASE"/>
    <property type="match status" value="1"/>
</dbReference>
<dbReference type="OrthoDB" id="4369409at2"/>
<dbReference type="InterPro" id="IPR036291">
    <property type="entry name" value="NAD(P)-bd_dom_sf"/>
</dbReference>
<dbReference type="Gene3D" id="3.40.50.720">
    <property type="entry name" value="NAD(P)-binding Rossmann-like Domain"/>
    <property type="match status" value="1"/>
</dbReference>
<dbReference type="PANTHER" id="PTHR12286:SF5">
    <property type="entry name" value="SACCHAROPINE DEHYDROGENASE-LIKE OXIDOREDUCTASE"/>
    <property type="match status" value="1"/>
</dbReference>
<dbReference type="GO" id="GO:0005886">
    <property type="term" value="C:plasma membrane"/>
    <property type="evidence" value="ECO:0007669"/>
    <property type="project" value="TreeGrafter"/>
</dbReference>
<evidence type="ECO:0000313" key="4">
    <source>
        <dbReference type="Proteomes" id="UP000186132"/>
    </source>
</evidence>
<dbReference type="EMBL" id="FQVU01000006">
    <property type="protein sequence ID" value="SHH42702.1"/>
    <property type="molecule type" value="Genomic_DNA"/>
</dbReference>
<sequence>MASTREYDVVLLGATGFAGRLTAEYLARHAPPQLRWALAGRNRERLERTRAELATIDGGLGSLPLVEADVTDAGSLRRLAASTRVLVTTVGPYVLYGEPLVAACAAAGTDYLDLTGEPEFVDAMYVRHHEEAVRTGARLVHAAGFDSIPHDLGVRFTVAQLPADVALRVSGYVRVSAAFSGGTFHSALTAMSRPRQNLAAARDRRRREPGAGARRVRAVTGRPHRDPVAGGWAVPLPTLDPQVVVRSARASQRYGPDFRYSHFASFPQLWTAAGSVAGVGALFGLVQLPPARRALLHRVKAGEGPSAARRAASWFTVTFVGEGGGRRVVTRVTGGDPGYDETARMLAESALCLALDDLPRSAGQVTTATAMGDALLARLRAAGMSFEVLAEDAAAPGAEDRAG</sequence>
<evidence type="ECO:0000256" key="1">
    <source>
        <dbReference type="SAM" id="MobiDB-lite"/>
    </source>
</evidence>
<accession>A0A1M5SVY5</accession>
<organism evidence="3 4">
    <name type="scientific">Jatrophihabitans endophyticus</name>
    <dbReference type="NCBI Taxonomy" id="1206085"/>
    <lineage>
        <taxon>Bacteria</taxon>
        <taxon>Bacillati</taxon>
        <taxon>Actinomycetota</taxon>
        <taxon>Actinomycetes</taxon>
        <taxon>Jatrophihabitantales</taxon>
        <taxon>Jatrophihabitantaceae</taxon>
        <taxon>Jatrophihabitans</taxon>
    </lineage>
</organism>
<dbReference type="STRING" id="1206085.SAMN05443575_3840"/>
<dbReference type="Pfam" id="PF03435">
    <property type="entry name" value="Sacchrp_dh_NADP"/>
    <property type="match status" value="1"/>
</dbReference>
<evidence type="ECO:0000313" key="3">
    <source>
        <dbReference type="EMBL" id="SHH42702.1"/>
    </source>
</evidence>